<dbReference type="GeneID" id="108675537"/>
<dbReference type="PANTHER" id="PTHR28037">
    <property type="entry name" value="ALCOHOL O-ACETYLTRANSFERASE 1-RELATED"/>
    <property type="match status" value="1"/>
</dbReference>
<dbReference type="Proteomes" id="UP000694843">
    <property type="component" value="Unplaced"/>
</dbReference>
<proteinExistence type="predicted"/>
<dbReference type="OrthoDB" id="6370308at2759"/>
<dbReference type="Gene3D" id="3.30.559.10">
    <property type="entry name" value="Chloramphenicol acetyltransferase-like domain"/>
    <property type="match status" value="1"/>
</dbReference>
<dbReference type="RefSeq" id="XP_018019046.1">
    <property type="nucleotide sequence ID" value="XM_018163557.2"/>
</dbReference>
<dbReference type="KEGG" id="hazt:108675537"/>
<dbReference type="SUPFAM" id="SSF52777">
    <property type="entry name" value="CoA-dependent acyltransferases"/>
    <property type="match status" value="1"/>
</dbReference>
<gene>
    <name evidence="2" type="primary">LOC108675537</name>
</gene>
<evidence type="ECO:0000313" key="2">
    <source>
        <dbReference type="RefSeq" id="XP_018019046.1"/>
    </source>
</evidence>
<reference evidence="2" key="1">
    <citation type="submission" date="2025-08" db="UniProtKB">
        <authorList>
            <consortium name="RefSeq"/>
        </authorList>
    </citation>
    <scope>IDENTIFICATION</scope>
    <source>
        <tissue evidence="2">Whole organism</tissue>
    </source>
</reference>
<sequence length="474" mass="54797">MSLYEGWYRPLGELENHSAYLYDNHNYGISYVVRIATSRPTTEEDVRRVFTLLFRKTINLRMVPAERDGQLWLREMKHHQNIDLQTLLDVDVKAVFEEMARYKYNMNNGPVWAVRFLPLSPKHDDYIRLTTMESADNKLITLPHVSHIVMSFHHSITDGYTCVRIIRHVLMLLNDVIEGNPIDESQQYAQMLDITKQNVIFEDIYRTFSENPDLLKARSKRLDTFFPDALLSQVYEHPSKTLPKIVSLPRILDSITTTKFVERCKEEGVTVHSGFCSVLEASVVKALQDAFLMQDRYPIASRHCVDQRRYFNDATNAYGTALGVLTLTTDVPRDICSNFWSHVKKFHQDFVDELNRMNSMELNILMELTGKNPRFFIDSKGIDSPPPKIATYSTSNMRDVTDILSNFVENVDLLFYDQLTAVQALPILWSSNFQSLNGQLMHSLQYNTQLMEEALAVKIVDSAFEILKEVVEQS</sequence>
<accession>A0A8B7P1V2</accession>
<dbReference type="PANTHER" id="PTHR28037:SF1">
    <property type="entry name" value="ALCOHOL O-ACETYLTRANSFERASE 1-RELATED"/>
    <property type="match status" value="1"/>
</dbReference>
<dbReference type="AlphaFoldDB" id="A0A8B7P1V2"/>
<evidence type="ECO:0000313" key="1">
    <source>
        <dbReference type="Proteomes" id="UP000694843"/>
    </source>
</evidence>
<organism evidence="1 2">
    <name type="scientific">Hyalella azteca</name>
    <name type="common">Amphipod</name>
    <dbReference type="NCBI Taxonomy" id="294128"/>
    <lineage>
        <taxon>Eukaryota</taxon>
        <taxon>Metazoa</taxon>
        <taxon>Ecdysozoa</taxon>
        <taxon>Arthropoda</taxon>
        <taxon>Crustacea</taxon>
        <taxon>Multicrustacea</taxon>
        <taxon>Malacostraca</taxon>
        <taxon>Eumalacostraca</taxon>
        <taxon>Peracarida</taxon>
        <taxon>Amphipoda</taxon>
        <taxon>Senticaudata</taxon>
        <taxon>Talitrida</taxon>
        <taxon>Talitroidea</taxon>
        <taxon>Hyalellidae</taxon>
        <taxon>Hyalella</taxon>
    </lineage>
</organism>
<protein>
    <submittedName>
        <fullName evidence="2">Uncharacterized protein LOC108675537</fullName>
    </submittedName>
</protein>
<dbReference type="InterPro" id="IPR052058">
    <property type="entry name" value="Alcohol_O-acetyltransferase"/>
</dbReference>
<dbReference type="InterPro" id="IPR023213">
    <property type="entry name" value="CAT-like_dom_sf"/>
</dbReference>
<keyword evidence="1" id="KW-1185">Reference proteome</keyword>
<name>A0A8B7P1V2_HYAAZ</name>